<dbReference type="EMBL" id="JAERPS020000003">
    <property type="protein sequence ID" value="MBZ9611888.1"/>
    <property type="molecule type" value="Genomic_DNA"/>
</dbReference>
<gene>
    <name evidence="2" type="ORF">I4W93_009790</name>
</gene>
<name>A0ABS7X8M3_9GAMM</name>
<dbReference type="Proteomes" id="UP000663814">
    <property type="component" value="Unassembled WGS sequence"/>
</dbReference>
<feature type="signal peptide" evidence="1">
    <location>
        <begin position="1"/>
        <end position="21"/>
    </location>
</feature>
<keyword evidence="1" id="KW-0732">Signal</keyword>
<sequence>MADFFKSVSVMLGLCLLTAQANESDSLPDIEEPLQPIGFFGTVTGDVELGFLWASGNTDSFAIRANSELVHELEYFRNRYQVQSMLQKNNILNASSGEKSKVTTASRYGFSGQSNYKIVTGRQTIFGRGAFLRDKFGAFKEQASLVVGYGNRLYEKQTDYVDIETGPGFGHQKSAAGNTNTGLIWYLAANIDYQLTSSSKFRQTLESTMSMNGENSTLLSRSSITAKIADSLSMRFNFIVKYNSRPEGALESTDSETSASLVYTF</sequence>
<accession>A0ABS7X8M3</accession>
<dbReference type="InterPro" id="IPR007433">
    <property type="entry name" value="DUF481"/>
</dbReference>
<organism evidence="2 3">
    <name type="scientific">Rheinheimera maricola</name>
    <dbReference type="NCBI Taxonomy" id="2793282"/>
    <lineage>
        <taxon>Bacteria</taxon>
        <taxon>Pseudomonadati</taxon>
        <taxon>Pseudomonadota</taxon>
        <taxon>Gammaproteobacteria</taxon>
        <taxon>Chromatiales</taxon>
        <taxon>Chromatiaceae</taxon>
        <taxon>Rheinheimera</taxon>
    </lineage>
</organism>
<evidence type="ECO:0000256" key="1">
    <source>
        <dbReference type="SAM" id="SignalP"/>
    </source>
</evidence>
<evidence type="ECO:0000313" key="3">
    <source>
        <dbReference type="Proteomes" id="UP000663814"/>
    </source>
</evidence>
<reference evidence="2 3" key="1">
    <citation type="submission" date="2021-08" db="EMBL/GenBank/DDBJ databases">
        <title>Rheinheimera aquimaris sp. nov., isolated from seawater of the East Sea in Korea.</title>
        <authorList>
            <person name="Kim K.H."/>
            <person name="Wenting R."/>
            <person name="Kim K.R."/>
            <person name="Jeon C.O."/>
        </authorList>
    </citation>
    <scope>NUCLEOTIDE SEQUENCE [LARGE SCALE GENOMIC DNA]</scope>
    <source>
        <strain evidence="2 3">MA-13</strain>
    </source>
</reference>
<evidence type="ECO:0000313" key="2">
    <source>
        <dbReference type="EMBL" id="MBZ9611888.1"/>
    </source>
</evidence>
<comment type="caution">
    <text evidence="2">The sequence shown here is derived from an EMBL/GenBank/DDBJ whole genome shotgun (WGS) entry which is preliminary data.</text>
</comment>
<feature type="chain" id="PRO_5045522415" evidence="1">
    <location>
        <begin position="22"/>
        <end position="265"/>
    </location>
</feature>
<dbReference type="RefSeq" id="WP_205311100.1">
    <property type="nucleotide sequence ID" value="NZ_JAERPS020000003.1"/>
</dbReference>
<protein>
    <submittedName>
        <fullName evidence="2">DUF481 domain-containing protein</fullName>
    </submittedName>
</protein>
<proteinExistence type="predicted"/>
<keyword evidence="3" id="KW-1185">Reference proteome</keyword>
<dbReference type="Pfam" id="PF04338">
    <property type="entry name" value="DUF481"/>
    <property type="match status" value="1"/>
</dbReference>